<comment type="caution">
    <text evidence="2">The sequence shown here is derived from an EMBL/GenBank/DDBJ whole genome shotgun (WGS) entry which is preliminary data.</text>
</comment>
<organism evidence="2 3">
    <name type="scientific">Flavobacterium suaedae</name>
    <dbReference type="NCBI Taxonomy" id="1767027"/>
    <lineage>
        <taxon>Bacteria</taxon>
        <taxon>Pseudomonadati</taxon>
        <taxon>Bacteroidota</taxon>
        <taxon>Flavobacteriia</taxon>
        <taxon>Flavobacteriales</taxon>
        <taxon>Flavobacteriaceae</taxon>
        <taxon>Flavobacterium</taxon>
    </lineage>
</organism>
<dbReference type="Proteomes" id="UP000615760">
    <property type="component" value="Unassembled WGS sequence"/>
</dbReference>
<dbReference type="PROSITE" id="PS51257">
    <property type="entry name" value="PROKAR_LIPOPROTEIN"/>
    <property type="match status" value="1"/>
</dbReference>
<accession>A0ABQ1JJV9</accession>
<feature type="signal peptide" evidence="1">
    <location>
        <begin position="1"/>
        <end position="22"/>
    </location>
</feature>
<evidence type="ECO:0000256" key="1">
    <source>
        <dbReference type="SAM" id="SignalP"/>
    </source>
</evidence>
<reference evidence="3" key="1">
    <citation type="journal article" date="2019" name="Int. J. Syst. Evol. Microbiol.">
        <title>The Global Catalogue of Microorganisms (GCM) 10K type strain sequencing project: providing services to taxonomists for standard genome sequencing and annotation.</title>
        <authorList>
            <consortium name="The Broad Institute Genomics Platform"/>
            <consortium name="The Broad Institute Genome Sequencing Center for Infectious Disease"/>
            <person name="Wu L."/>
            <person name="Ma J."/>
        </authorList>
    </citation>
    <scope>NUCLEOTIDE SEQUENCE [LARGE SCALE GENOMIC DNA]</scope>
    <source>
        <strain evidence="3">CGMCC 1.15461</strain>
    </source>
</reference>
<keyword evidence="3" id="KW-1185">Reference proteome</keyword>
<dbReference type="Pfam" id="PF11551">
    <property type="entry name" value="Omp28"/>
    <property type="match status" value="1"/>
</dbReference>
<protein>
    <recommendedName>
        <fullName evidence="4">Omp28-related outer membrane protein</fullName>
    </recommendedName>
</protein>
<gene>
    <name evidence="2" type="ORF">GCM10007424_06160</name>
</gene>
<name>A0ABQ1JJV9_9FLAO</name>
<dbReference type="InterPro" id="IPR013783">
    <property type="entry name" value="Ig-like_fold"/>
</dbReference>
<feature type="chain" id="PRO_5045671567" description="Omp28-related outer membrane protein" evidence="1">
    <location>
        <begin position="23"/>
        <end position="350"/>
    </location>
</feature>
<keyword evidence="1" id="KW-0732">Signal</keyword>
<sequence>MKKNLILLFIACLALVGCSKNYDILNSYSDIILTADSSVKVINETITFTVKDNEGNDLTDDTVFFVDGEEIEGNTFTTDVVGNYEVTATYFEVEADPIVINFHDGTGINFRKRVLIEDYTGTWCGWCPRVAYGIELVHQQTEDVVAVAIHRPSSNESSPVYDPYNFDSSELENYIDIPGYPKGLLNRLTQWDNPEPNNINQVIALTQGENPKLGVAMNTAISGNDITLDVNVKFGKDFGNELKLVVYVLENGLIYDQHNYTTYYNSEDPIVDFEHNHVLRACLTPLMGEIIPNNETGILNVYTKSFNISIPENITNTGNIEFVAFVTDAEGNALNVRSAHPNEVQEFEEL</sequence>
<dbReference type="Gene3D" id="2.60.40.10">
    <property type="entry name" value="Immunoglobulins"/>
    <property type="match status" value="1"/>
</dbReference>
<dbReference type="EMBL" id="BMJE01000002">
    <property type="protein sequence ID" value="GGB68966.1"/>
    <property type="molecule type" value="Genomic_DNA"/>
</dbReference>
<evidence type="ECO:0000313" key="3">
    <source>
        <dbReference type="Proteomes" id="UP000615760"/>
    </source>
</evidence>
<proteinExistence type="predicted"/>
<dbReference type="RefSeq" id="WP_188619784.1">
    <property type="nucleotide sequence ID" value="NZ_BMJE01000002.1"/>
</dbReference>
<evidence type="ECO:0008006" key="4">
    <source>
        <dbReference type="Google" id="ProtNLM"/>
    </source>
</evidence>
<dbReference type="InterPro" id="IPR021615">
    <property type="entry name" value="Omp28"/>
</dbReference>
<evidence type="ECO:0000313" key="2">
    <source>
        <dbReference type="EMBL" id="GGB68966.1"/>
    </source>
</evidence>